<dbReference type="InterPro" id="IPR012678">
    <property type="entry name" value="Ribosomal_uL23/eL15/eS24_sf"/>
</dbReference>
<accession>A0A058ZHT4</accession>
<evidence type="ECO:0000256" key="2">
    <source>
        <dbReference type="ARBA" id="ARBA00022730"/>
    </source>
</evidence>
<dbReference type="GO" id="GO:1990904">
    <property type="term" value="C:ribonucleoprotein complex"/>
    <property type="evidence" value="ECO:0007669"/>
    <property type="project" value="UniProtKB-KW"/>
</dbReference>
<dbReference type="Gene3D" id="3.30.70.330">
    <property type="match status" value="1"/>
</dbReference>
<dbReference type="Proteomes" id="UP000030693">
    <property type="component" value="Unassembled WGS sequence"/>
</dbReference>
<keyword evidence="2" id="KW-0699">rRNA-binding</keyword>
<dbReference type="OrthoDB" id="1267328at2759"/>
<name>A0A058ZHT4_FONAL</name>
<dbReference type="AlphaFoldDB" id="A0A058ZHT4"/>
<dbReference type="SUPFAM" id="SSF54189">
    <property type="entry name" value="Ribosomal proteins S24e, L23 and L15e"/>
    <property type="match status" value="1"/>
</dbReference>
<reference evidence="7" key="1">
    <citation type="submission" date="2013-04" db="EMBL/GenBank/DDBJ databases">
        <title>The Genome Sequence of Fonticula alba ATCC 38817.</title>
        <authorList>
            <consortium name="The Broad Institute Genomics Platform"/>
            <person name="Russ C."/>
            <person name="Cuomo C."/>
            <person name="Burger G."/>
            <person name="Gray M.W."/>
            <person name="Holland P.W.H."/>
            <person name="King N."/>
            <person name="Lang F.B.F."/>
            <person name="Roger A.J."/>
            <person name="Ruiz-Trillo I."/>
            <person name="Brown M."/>
            <person name="Walker B."/>
            <person name="Young S."/>
            <person name="Zeng Q."/>
            <person name="Gargeya S."/>
            <person name="Fitzgerald M."/>
            <person name="Haas B."/>
            <person name="Abouelleil A."/>
            <person name="Allen A.W."/>
            <person name="Alvarado L."/>
            <person name="Arachchi H.M."/>
            <person name="Berlin A.M."/>
            <person name="Chapman S.B."/>
            <person name="Gainer-Dewar J."/>
            <person name="Goldberg J."/>
            <person name="Griggs A."/>
            <person name="Gujja S."/>
            <person name="Hansen M."/>
            <person name="Howarth C."/>
            <person name="Imamovic A."/>
            <person name="Ireland A."/>
            <person name="Larimer J."/>
            <person name="McCowan C."/>
            <person name="Murphy C."/>
            <person name="Pearson M."/>
            <person name="Poon T.W."/>
            <person name="Priest M."/>
            <person name="Roberts A."/>
            <person name="Saif S."/>
            <person name="Shea T."/>
            <person name="Sisk P."/>
            <person name="Sykes S."/>
            <person name="Wortman J."/>
            <person name="Nusbaum C."/>
            <person name="Birren B."/>
        </authorList>
    </citation>
    <scope>NUCLEOTIDE SEQUENCE [LARGE SCALE GENOMIC DNA]</scope>
    <source>
        <strain evidence="7">ATCC 38817</strain>
    </source>
</reference>
<dbReference type="FunFam" id="3.30.70.330:FF:000532">
    <property type="entry name" value="50S ribosomal protein L23"/>
    <property type="match status" value="1"/>
</dbReference>
<dbReference type="RefSeq" id="XP_009492768.1">
    <property type="nucleotide sequence ID" value="XM_009494493.1"/>
</dbReference>
<keyword evidence="3" id="KW-0694">RNA-binding</keyword>
<feature type="domain" description="Large ribosomal subunit protein uL23 N-terminal" evidence="6">
    <location>
        <begin position="9"/>
        <end position="59"/>
    </location>
</feature>
<dbReference type="GO" id="GO:0019843">
    <property type="term" value="F:rRNA binding"/>
    <property type="evidence" value="ECO:0007669"/>
    <property type="project" value="UniProtKB-KW"/>
</dbReference>
<evidence type="ECO:0000256" key="3">
    <source>
        <dbReference type="ARBA" id="ARBA00022884"/>
    </source>
</evidence>
<dbReference type="eggNOG" id="KOG1751">
    <property type="taxonomic scope" value="Eukaryota"/>
</dbReference>
<evidence type="ECO:0000259" key="6">
    <source>
        <dbReference type="Pfam" id="PF03939"/>
    </source>
</evidence>
<dbReference type="GO" id="GO:0003735">
    <property type="term" value="F:structural constituent of ribosome"/>
    <property type="evidence" value="ECO:0007669"/>
    <property type="project" value="InterPro"/>
</dbReference>
<evidence type="ECO:0000313" key="8">
    <source>
        <dbReference type="Proteomes" id="UP000030693"/>
    </source>
</evidence>
<dbReference type="OMA" id="RLDHHKV"/>
<dbReference type="InterPro" id="IPR013025">
    <property type="entry name" value="Ribosomal_uL23-like"/>
</dbReference>
<dbReference type="Pfam" id="PF03939">
    <property type="entry name" value="Ribosomal_L23eN"/>
    <property type="match status" value="1"/>
</dbReference>
<gene>
    <name evidence="7" type="ORF">H696_00613</name>
</gene>
<evidence type="ECO:0000313" key="7">
    <source>
        <dbReference type="EMBL" id="KCV73067.1"/>
    </source>
</evidence>
<comment type="similarity">
    <text evidence="1">Belongs to the universal ribosomal protein uL23 family.</text>
</comment>
<sequence>MAPTGVSKATLKAQSAQKANAKGIQAKTQRKIRTSVHFRLPKTLSLARAPKVLRKSIPSATALDAYTIVKFPHNSEASQSQIEAHNTLVFICDVRSNKHQIKLALKSLYDIDASKINTLITPSGVKKAFVRLVPEQDAAAVASNIGLN</sequence>
<keyword evidence="8" id="KW-1185">Reference proteome</keyword>
<dbReference type="GO" id="GO:0005840">
    <property type="term" value="C:ribosome"/>
    <property type="evidence" value="ECO:0007669"/>
    <property type="project" value="UniProtKB-KW"/>
</dbReference>
<evidence type="ECO:0000256" key="5">
    <source>
        <dbReference type="ARBA" id="ARBA00023274"/>
    </source>
</evidence>
<evidence type="ECO:0000256" key="4">
    <source>
        <dbReference type="ARBA" id="ARBA00022980"/>
    </source>
</evidence>
<keyword evidence="5" id="KW-0687">Ribonucleoprotein</keyword>
<protein>
    <submittedName>
        <fullName evidence="7">50S ribosomal protein L23Ae</fullName>
    </submittedName>
</protein>
<proteinExistence type="inferred from homology"/>
<dbReference type="EMBL" id="KB932201">
    <property type="protein sequence ID" value="KCV73067.1"/>
    <property type="molecule type" value="Genomic_DNA"/>
</dbReference>
<dbReference type="Pfam" id="PF00276">
    <property type="entry name" value="Ribosomal_L23"/>
    <property type="match status" value="1"/>
</dbReference>
<dbReference type="STRING" id="691883.A0A058ZHT4"/>
<dbReference type="InterPro" id="IPR005633">
    <property type="entry name" value="Ribosomal_uL23_N"/>
</dbReference>
<dbReference type="PANTHER" id="PTHR11620">
    <property type="entry name" value="60S RIBOSOMAL PROTEIN L23A"/>
    <property type="match status" value="1"/>
</dbReference>
<keyword evidence="4 7" id="KW-0689">Ribosomal protein</keyword>
<dbReference type="InterPro" id="IPR012677">
    <property type="entry name" value="Nucleotide-bd_a/b_plait_sf"/>
</dbReference>
<organism evidence="7">
    <name type="scientific">Fonticula alba</name>
    <name type="common">Slime mold</name>
    <dbReference type="NCBI Taxonomy" id="691883"/>
    <lineage>
        <taxon>Eukaryota</taxon>
        <taxon>Rotosphaerida</taxon>
        <taxon>Fonticulaceae</taxon>
        <taxon>Fonticula</taxon>
    </lineage>
</organism>
<dbReference type="GeneID" id="20525338"/>
<dbReference type="GO" id="GO:0006412">
    <property type="term" value="P:translation"/>
    <property type="evidence" value="ECO:0007669"/>
    <property type="project" value="InterPro"/>
</dbReference>
<evidence type="ECO:0000256" key="1">
    <source>
        <dbReference type="ARBA" id="ARBA00006700"/>
    </source>
</evidence>
<dbReference type="HAMAP" id="MF_01369_A">
    <property type="entry name" value="Ribosomal_uL23_A"/>
    <property type="match status" value="1"/>
</dbReference>